<dbReference type="Proteomes" id="UP000053766">
    <property type="component" value="Unassembled WGS sequence"/>
</dbReference>
<gene>
    <name evidence="2" type="ORF">DICVIV_07636</name>
</gene>
<dbReference type="PANTHER" id="PTHR47250:SF3">
    <property type="entry name" value="HISTONE-LYSINE N-METHYLTRANSFERASE SET-6"/>
    <property type="match status" value="1"/>
</dbReference>
<proteinExistence type="predicted"/>
<dbReference type="PANTHER" id="PTHR47250">
    <property type="entry name" value="HISTONE-LYSINE N-METHYLTRANSFERASE SET-6"/>
    <property type="match status" value="1"/>
</dbReference>
<dbReference type="InterPro" id="IPR053105">
    <property type="entry name" value="Class_V-like_SAM-MTase"/>
</dbReference>
<reference evidence="2 3" key="1">
    <citation type="submission" date="2013-11" db="EMBL/GenBank/DDBJ databases">
        <title>Draft genome of the bovine lungworm Dictyocaulus viviparus.</title>
        <authorList>
            <person name="Mitreva M."/>
        </authorList>
    </citation>
    <scope>NUCLEOTIDE SEQUENCE [LARGE SCALE GENOMIC DNA]</scope>
    <source>
        <strain evidence="2 3">HannoverDv2000</strain>
    </source>
</reference>
<sequence>MDALGRTRFEVFRRSDNVGFGLRTLSNIPHGCAVMEFCGEVIDQKVLVARGAEALDYAFCLQTANETELFEKLTAVKDSELGACSEWNIITYIDPKKKGNIGRFISHGCFPNLIMLRYAENDLRLHRSRAILFASQPILGGSELFFDYGNQYLSRAGFKCECGTLWCKSVKKRFRSTRLSNEEVYFIEKRLVIEIS</sequence>
<name>A0A0D8XNT5_DICVI</name>
<dbReference type="InterPro" id="IPR046341">
    <property type="entry name" value="SET_dom_sf"/>
</dbReference>
<dbReference type="EMBL" id="KN716360">
    <property type="protein sequence ID" value="KJH46293.1"/>
    <property type="molecule type" value="Genomic_DNA"/>
</dbReference>
<reference evidence="3" key="2">
    <citation type="journal article" date="2016" name="Sci. Rep.">
        <title>Dictyocaulus viviparus genome, variome and transcriptome elucidate lungworm biology and support future intervention.</title>
        <authorList>
            <person name="McNulty S.N."/>
            <person name="Strube C."/>
            <person name="Rosa B.A."/>
            <person name="Martin J.C."/>
            <person name="Tyagi R."/>
            <person name="Choi Y.J."/>
            <person name="Wang Q."/>
            <person name="Hallsworth Pepin K."/>
            <person name="Zhang X."/>
            <person name="Ozersky P."/>
            <person name="Wilson R.K."/>
            <person name="Sternberg P.W."/>
            <person name="Gasser R.B."/>
            <person name="Mitreva M."/>
        </authorList>
    </citation>
    <scope>NUCLEOTIDE SEQUENCE [LARGE SCALE GENOMIC DNA]</scope>
    <source>
        <strain evidence="3">HannoverDv2000</strain>
    </source>
</reference>
<dbReference type="PROSITE" id="PS50280">
    <property type="entry name" value="SET"/>
    <property type="match status" value="1"/>
</dbReference>
<dbReference type="OrthoDB" id="5850077at2759"/>
<dbReference type="SMART" id="SM00317">
    <property type="entry name" value="SET"/>
    <property type="match status" value="1"/>
</dbReference>
<dbReference type="SUPFAM" id="SSF82199">
    <property type="entry name" value="SET domain"/>
    <property type="match status" value="1"/>
</dbReference>
<keyword evidence="3" id="KW-1185">Reference proteome</keyword>
<feature type="domain" description="SET" evidence="1">
    <location>
        <begin position="7"/>
        <end position="149"/>
    </location>
</feature>
<evidence type="ECO:0000313" key="2">
    <source>
        <dbReference type="EMBL" id="KJH46293.1"/>
    </source>
</evidence>
<dbReference type="AlphaFoldDB" id="A0A0D8XNT5"/>
<evidence type="ECO:0000259" key="1">
    <source>
        <dbReference type="PROSITE" id="PS50280"/>
    </source>
</evidence>
<dbReference type="Gene3D" id="2.170.270.10">
    <property type="entry name" value="SET domain"/>
    <property type="match status" value="1"/>
</dbReference>
<dbReference type="Pfam" id="PF00856">
    <property type="entry name" value="SET"/>
    <property type="match status" value="1"/>
</dbReference>
<accession>A0A0D8XNT5</accession>
<dbReference type="STRING" id="29172.A0A0D8XNT5"/>
<dbReference type="InterPro" id="IPR001214">
    <property type="entry name" value="SET_dom"/>
</dbReference>
<organism evidence="2 3">
    <name type="scientific">Dictyocaulus viviparus</name>
    <name type="common">Bovine lungworm</name>
    <dbReference type="NCBI Taxonomy" id="29172"/>
    <lineage>
        <taxon>Eukaryota</taxon>
        <taxon>Metazoa</taxon>
        <taxon>Ecdysozoa</taxon>
        <taxon>Nematoda</taxon>
        <taxon>Chromadorea</taxon>
        <taxon>Rhabditida</taxon>
        <taxon>Rhabditina</taxon>
        <taxon>Rhabditomorpha</taxon>
        <taxon>Strongyloidea</taxon>
        <taxon>Metastrongylidae</taxon>
        <taxon>Dictyocaulus</taxon>
    </lineage>
</organism>
<evidence type="ECO:0000313" key="3">
    <source>
        <dbReference type="Proteomes" id="UP000053766"/>
    </source>
</evidence>
<protein>
    <submittedName>
        <fullName evidence="2">SET domain protein</fullName>
    </submittedName>
</protein>